<dbReference type="GO" id="GO:0007548">
    <property type="term" value="P:sex differentiation"/>
    <property type="evidence" value="ECO:0007669"/>
    <property type="project" value="UniProtKB-KW"/>
</dbReference>
<evidence type="ECO:0000313" key="16">
    <source>
        <dbReference type="Proteomes" id="UP001152795"/>
    </source>
</evidence>
<sequence length="501" mass="57754">MTSTEEHAGHIKRPMNAYMVWSRKERRRIAEEFPRMLNSEISKRLGTEWNLLPPEQKKPYIDEAKRLRMEHKKEHPEYKYQPKRKQKGGNKLTRVLDNPFLENLNSYPPMTFQNKFPLSSPPVLFSLTPFPTDPAQRRSPVLQTFPSPSPAFPHGRHGSDSETQFQFENAVISQGMLENPVVFQSLYPTPTSPENDYQVGTSDGTLPRNEYHVNGHKIRTNGSELHANNQEMSAYNQGEHEKCQVLHENGQDFRVVSQETRAMNGNIHDTRMNISEIYANGVYVNEADHANGDEMHVDVHGVHANVKPLRTSIHNFRANIQEQHALTQVVHANDSGSSGETWYPNGQPGIHQSNDDNTVHVDPRKYKEVPINGEYRGRMDLHVKFHDKDLNNSRANGTEIRANGHEYSPTNCYEFHANGFDWRANSHDFRADSQYFRANGHDYRANGHEFRSSYQEIHANNQEYEVPYSKMNFTDNGETINFGMPNGFFHNINQESTQVYH</sequence>
<dbReference type="GO" id="GO:0000978">
    <property type="term" value="F:RNA polymerase II cis-regulatory region sequence-specific DNA binding"/>
    <property type="evidence" value="ECO:0007669"/>
    <property type="project" value="TreeGrafter"/>
</dbReference>
<evidence type="ECO:0000256" key="12">
    <source>
        <dbReference type="ARBA" id="ARBA00045821"/>
    </source>
</evidence>
<dbReference type="Proteomes" id="UP001152795">
    <property type="component" value="Unassembled WGS sequence"/>
</dbReference>
<dbReference type="PANTHER" id="PTHR10270">
    <property type="entry name" value="SOX TRANSCRIPTION FACTOR"/>
    <property type="match status" value="1"/>
</dbReference>
<name>A0A7D9IHE0_PARCT</name>
<dbReference type="InterPro" id="IPR009071">
    <property type="entry name" value="HMG_box_dom"/>
</dbReference>
<feature type="region of interest" description="Disordered" evidence="13">
    <location>
        <begin position="332"/>
        <end position="360"/>
    </location>
</feature>
<dbReference type="GO" id="GO:0016607">
    <property type="term" value="C:nuclear speck"/>
    <property type="evidence" value="ECO:0007669"/>
    <property type="project" value="UniProtKB-SubCell"/>
</dbReference>
<proteinExistence type="inferred from homology"/>
<evidence type="ECO:0000313" key="15">
    <source>
        <dbReference type="EMBL" id="CAB4005828.1"/>
    </source>
</evidence>
<evidence type="ECO:0000259" key="14">
    <source>
        <dbReference type="PROSITE" id="PS50118"/>
    </source>
</evidence>
<keyword evidence="16" id="KW-1185">Reference proteome</keyword>
<dbReference type="Gene3D" id="1.10.30.10">
    <property type="entry name" value="High mobility group box domain"/>
    <property type="match status" value="1"/>
</dbReference>
<evidence type="ECO:0000256" key="10">
    <source>
        <dbReference type="ARBA" id="ARBA00023242"/>
    </source>
</evidence>
<evidence type="ECO:0000256" key="4">
    <source>
        <dbReference type="ARBA" id="ARBA00022782"/>
    </source>
</evidence>
<dbReference type="InterPro" id="IPR036910">
    <property type="entry name" value="HMG_box_dom_sf"/>
</dbReference>
<evidence type="ECO:0000256" key="11">
    <source>
        <dbReference type="ARBA" id="ARBA00032498"/>
    </source>
</evidence>
<evidence type="ECO:0000256" key="13">
    <source>
        <dbReference type="SAM" id="MobiDB-lite"/>
    </source>
</evidence>
<dbReference type="OrthoDB" id="6247875at2759"/>
<dbReference type="SUPFAM" id="SSF47095">
    <property type="entry name" value="HMG-box"/>
    <property type="match status" value="1"/>
</dbReference>
<keyword evidence="8" id="KW-0010">Activator</keyword>
<dbReference type="AlphaFoldDB" id="A0A7D9IHE0"/>
<comment type="subcellular location">
    <subcellularLocation>
        <location evidence="1">Nucleus speckle</location>
    </subcellularLocation>
</comment>
<dbReference type="FunFam" id="1.10.30.10:FF:000002">
    <property type="entry name" value="transcription factor Sox-2"/>
    <property type="match status" value="1"/>
</dbReference>
<dbReference type="GO" id="GO:0030154">
    <property type="term" value="P:cell differentiation"/>
    <property type="evidence" value="ECO:0007669"/>
    <property type="project" value="UniProtKB-KW"/>
</dbReference>
<keyword evidence="10" id="KW-0539">Nucleus</keyword>
<protein>
    <recommendedName>
        <fullName evidence="3">Sex-determining region Y protein</fullName>
    </recommendedName>
    <alternativeName>
        <fullName evidence="11">Testis-determining factor</fullName>
    </alternativeName>
</protein>
<dbReference type="PROSITE" id="PS50118">
    <property type="entry name" value="HMG_BOX_2"/>
    <property type="match status" value="1"/>
</dbReference>
<evidence type="ECO:0000256" key="9">
    <source>
        <dbReference type="ARBA" id="ARBA00023163"/>
    </source>
</evidence>
<comment type="function">
    <text evidence="12">Transcriptional regulator that controls a genetic switch in male development. It is necessary and sufficient for initiating male sex determination by directing the development of supporting cell precursors (pre-Sertoli cells) as Sertoli rather than granulosa cells. Involved in different aspects of gene regulation including promoter activation or repression. Binds to the DNA consensus sequence 5'-[AT]AACAA[AT]-3'. SRY HMG box recognizes DNA by partial intercalation in the minor groove and promotes DNA bending. Also involved in pre-mRNA splicing. In male adult brain involved in the maintenance of motor functions of dopaminergic neurons.</text>
</comment>
<evidence type="ECO:0000256" key="5">
    <source>
        <dbReference type="ARBA" id="ARBA00022860"/>
    </source>
</evidence>
<keyword evidence="6" id="KW-0726">Sexual differentiation</keyword>
<organism evidence="15 16">
    <name type="scientific">Paramuricea clavata</name>
    <name type="common">Red gorgonian</name>
    <name type="synonym">Violescent sea-whip</name>
    <dbReference type="NCBI Taxonomy" id="317549"/>
    <lineage>
        <taxon>Eukaryota</taxon>
        <taxon>Metazoa</taxon>
        <taxon>Cnidaria</taxon>
        <taxon>Anthozoa</taxon>
        <taxon>Octocorallia</taxon>
        <taxon>Malacalcyonacea</taxon>
        <taxon>Plexauridae</taxon>
        <taxon>Paramuricea</taxon>
    </lineage>
</organism>
<dbReference type="GO" id="GO:0005516">
    <property type="term" value="F:calmodulin binding"/>
    <property type="evidence" value="ECO:0007669"/>
    <property type="project" value="UniProtKB-KW"/>
</dbReference>
<comment type="similarity">
    <text evidence="2">Belongs to the SRY family.</text>
</comment>
<dbReference type="GO" id="GO:0001228">
    <property type="term" value="F:DNA-binding transcription activator activity, RNA polymerase II-specific"/>
    <property type="evidence" value="ECO:0007669"/>
    <property type="project" value="TreeGrafter"/>
</dbReference>
<dbReference type="Pfam" id="PF00505">
    <property type="entry name" value="HMG_box"/>
    <property type="match status" value="1"/>
</dbReference>
<accession>A0A7D9IHE0</accession>
<keyword evidence="7" id="KW-0238">DNA-binding</keyword>
<keyword evidence="9" id="KW-0804">Transcription</keyword>
<reference evidence="15" key="1">
    <citation type="submission" date="2020-04" db="EMBL/GenBank/DDBJ databases">
        <authorList>
            <person name="Alioto T."/>
            <person name="Alioto T."/>
            <person name="Gomez Garrido J."/>
        </authorList>
    </citation>
    <scope>NUCLEOTIDE SEQUENCE</scope>
    <source>
        <strain evidence="15">A484AB</strain>
    </source>
</reference>
<evidence type="ECO:0000256" key="7">
    <source>
        <dbReference type="ARBA" id="ARBA00023125"/>
    </source>
</evidence>
<keyword evidence="4" id="KW-0221">Differentiation</keyword>
<keyword evidence="5" id="KW-0112">Calmodulin-binding</keyword>
<dbReference type="PANTHER" id="PTHR10270:SF161">
    <property type="entry name" value="SEX-DETERMINING REGION Y PROTEIN"/>
    <property type="match status" value="1"/>
</dbReference>
<dbReference type="CDD" id="cd22004">
    <property type="entry name" value="HMG-box_SOX"/>
    <property type="match status" value="1"/>
</dbReference>
<dbReference type="InterPro" id="IPR050140">
    <property type="entry name" value="SRY-related_HMG-box_TF-like"/>
</dbReference>
<dbReference type="EMBL" id="CACRXK020005324">
    <property type="protein sequence ID" value="CAB4005828.1"/>
    <property type="molecule type" value="Genomic_DNA"/>
</dbReference>
<evidence type="ECO:0000256" key="1">
    <source>
        <dbReference type="ARBA" id="ARBA00004324"/>
    </source>
</evidence>
<evidence type="ECO:0000256" key="2">
    <source>
        <dbReference type="ARBA" id="ARBA00005998"/>
    </source>
</evidence>
<gene>
    <name evidence="15" type="ORF">PACLA_8A060487</name>
</gene>
<evidence type="ECO:0000256" key="8">
    <source>
        <dbReference type="ARBA" id="ARBA00023159"/>
    </source>
</evidence>
<evidence type="ECO:0000256" key="6">
    <source>
        <dbReference type="ARBA" id="ARBA00022928"/>
    </source>
</evidence>
<evidence type="ECO:0000256" key="3">
    <source>
        <dbReference type="ARBA" id="ARBA00019052"/>
    </source>
</evidence>
<dbReference type="SMART" id="SM00398">
    <property type="entry name" value="HMG"/>
    <property type="match status" value="1"/>
</dbReference>
<feature type="domain" description="HMG box" evidence="14">
    <location>
        <begin position="11"/>
        <end position="79"/>
    </location>
</feature>
<comment type="caution">
    <text evidence="15">The sequence shown here is derived from an EMBL/GenBank/DDBJ whole genome shotgun (WGS) entry which is preliminary data.</text>
</comment>